<dbReference type="PANTHER" id="PTHR43343">
    <property type="entry name" value="PEPTIDASE S12"/>
    <property type="match status" value="1"/>
</dbReference>
<dbReference type="Gene3D" id="2.40.10.10">
    <property type="entry name" value="Trypsin-like serine proteases"/>
    <property type="match status" value="2"/>
</dbReference>
<dbReference type="AlphaFoldDB" id="A0A1D9DZR3"/>
<feature type="transmembrane region" description="Helical" evidence="4">
    <location>
        <begin position="32"/>
        <end position="61"/>
    </location>
</feature>
<dbReference type="Gene3D" id="2.30.42.10">
    <property type="match status" value="1"/>
</dbReference>
<keyword evidence="4" id="KW-0472">Membrane</keyword>
<evidence type="ECO:0000256" key="4">
    <source>
        <dbReference type="SAM" id="Phobius"/>
    </source>
</evidence>
<sequence>MSDYNRQFLFDAPAAQVQKPNFKQKMAKRTTFLTGTAAITLGALVGGAVGAGVGITAFTYYTRPAPVVVNNTQTVNWVTAAATIASPSVVTLSVAGARSAGNGSGVFLSADGYVLTNAHVVTLGGESSDPVVEVKTFDGRIYQAAIVGVDATNDLAVVKIETAASFTPIEFADSNSVNVGDSVVAIGAPLGLSNTVTNGIVSALNRTIQVASAEVPNNSDGFGGLQFFTGSGRAISLKVIQTDAAINPGNSGGALVNQNGQLVGINVAIASAGSSGQSGNIGVGFAIPSNTAKRIADEIIETGAASHGLLGAAVTDAADGQSTFTTGAEVRELTSGGAAEKAGLLVGDIVIALNGETITSASELTAAVRNEPAGATVTVTVIRDGKEIDLTAVLGNAADLEN</sequence>
<dbReference type="RefSeq" id="WP_070954803.1">
    <property type="nucleotide sequence ID" value="NZ_CP015208.1"/>
</dbReference>
<evidence type="ECO:0000256" key="1">
    <source>
        <dbReference type="ARBA" id="ARBA00010541"/>
    </source>
</evidence>
<dbReference type="InterPro" id="IPR001478">
    <property type="entry name" value="PDZ"/>
</dbReference>
<gene>
    <name evidence="6" type="ORF">A4Z71_04880</name>
</gene>
<dbReference type="Proteomes" id="UP000243784">
    <property type="component" value="Chromosome"/>
</dbReference>
<dbReference type="SUPFAM" id="SSF50156">
    <property type="entry name" value="PDZ domain-like"/>
    <property type="match status" value="1"/>
</dbReference>
<dbReference type="InterPro" id="IPR051201">
    <property type="entry name" value="Chloro_Bact_Ser_Proteases"/>
</dbReference>
<dbReference type="InterPro" id="IPR036034">
    <property type="entry name" value="PDZ_sf"/>
</dbReference>
<dbReference type="Pfam" id="PF13180">
    <property type="entry name" value="PDZ_2"/>
    <property type="match status" value="1"/>
</dbReference>
<dbReference type="PANTHER" id="PTHR43343:SF3">
    <property type="entry name" value="PROTEASE DO-LIKE 8, CHLOROPLASTIC"/>
    <property type="match status" value="1"/>
</dbReference>
<evidence type="ECO:0000259" key="5">
    <source>
        <dbReference type="PROSITE" id="PS50106"/>
    </source>
</evidence>
<dbReference type="SUPFAM" id="SSF50494">
    <property type="entry name" value="Trypsin-like serine proteases"/>
    <property type="match status" value="1"/>
</dbReference>
<dbReference type="GO" id="GO:0006508">
    <property type="term" value="P:proteolysis"/>
    <property type="evidence" value="ECO:0007669"/>
    <property type="project" value="UniProtKB-KW"/>
</dbReference>
<dbReference type="KEGG" id="rpla:A4Z71_04880"/>
<keyword evidence="4" id="KW-0812">Transmembrane</keyword>
<evidence type="ECO:0000313" key="7">
    <source>
        <dbReference type="Proteomes" id="UP000243784"/>
    </source>
</evidence>
<dbReference type="Pfam" id="PF13365">
    <property type="entry name" value="Trypsin_2"/>
    <property type="match status" value="1"/>
</dbReference>
<dbReference type="InterPro" id="IPR043504">
    <property type="entry name" value="Peptidase_S1_PA_chymotrypsin"/>
</dbReference>
<dbReference type="GO" id="GO:0004252">
    <property type="term" value="F:serine-type endopeptidase activity"/>
    <property type="evidence" value="ECO:0007669"/>
    <property type="project" value="InterPro"/>
</dbReference>
<dbReference type="InterPro" id="IPR001940">
    <property type="entry name" value="Peptidase_S1C"/>
</dbReference>
<name>A0A1D9DZR3_9MICO</name>
<keyword evidence="2" id="KW-0645">Protease</keyword>
<accession>A0A1D9DZR3</accession>
<dbReference type="SMART" id="SM00228">
    <property type="entry name" value="PDZ"/>
    <property type="match status" value="1"/>
</dbReference>
<comment type="similarity">
    <text evidence="1">Belongs to the peptidase S1C family.</text>
</comment>
<feature type="domain" description="PDZ" evidence="5">
    <location>
        <begin position="299"/>
        <end position="385"/>
    </location>
</feature>
<evidence type="ECO:0000313" key="6">
    <source>
        <dbReference type="EMBL" id="AOY56297.1"/>
    </source>
</evidence>
<dbReference type="PRINTS" id="PR00834">
    <property type="entry name" value="PROTEASES2C"/>
</dbReference>
<evidence type="ECO:0000256" key="2">
    <source>
        <dbReference type="ARBA" id="ARBA00022670"/>
    </source>
</evidence>
<proteinExistence type="inferred from homology"/>
<dbReference type="InterPro" id="IPR009003">
    <property type="entry name" value="Peptidase_S1_PA"/>
</dbReference>
<keyword evidence="7" id="KW-1185">Reference proteome</keyword>
<reference evidence="6 7" key="1">
    <citation type="journal article" date="2016" name="Biochim. Biophys. Acta">
        <title>Photochemical characterization of actinorhodopsin and its functional existence in the natural host.</title>
        <authorList>
            <person name="Nakamura S."/>
            <person name="Kikukawa T."/>
            <person name="Tamogami J."/>
            <person name="Kamiya M."/>
            <person name="Aizawa T."/>
            <person name="Hahn M.W."/>
            <person name="Ihara K."/>
            <person name="Kamo N."/>
            <person name="Demura M."/>
        </authorList>
    </citation>
    <scope>NUCLEOTIDE SEQUENCE [LARGE SCALE GENOMIC DNA]</scope>
    <source>
        <strain evidence="6 7">MWH-Dar1</strain>
    </source>
</reference>
<keyword evidence="3" id="KW-0378">Hydrolase</keyword>
<keyword evidence="4" id="KW-1133">Transmembrane helix</keyword>
<dbReference type="EMBL" id="CP015208">
    <property type="protein sequence ID" value="AOY56297.1"/>
    <property type="molecule type" value="Genomic_DNA"/>
</dbReference>
<dbReference type="PROSITE" id="PS50106">
    <property type="entry name" value="PDZ"/>
    <property type="match status" value="1"/>
</dbReference>
<dbReference type="STRING" id="535712.A4Z71_04880"/>
<protein>
    <recommendedName>
        <fullName evidence="5">PDZ domain-containing protein</fullName>
    </recommendedName>
</protein>
<organism evidence="6 7">
    <name type="scientific">Candidatus Rhodoluna planktonica</name>
    <dbReference type="NCBI Taxonomy" id="535712"/>
    <lineage>
        <taxon>Bacteria</taxon>
        <taxon>Bacillati</taxon>
        <taxon>Actinomycetota</taxon>
        <taxon>Actinomycetes</taxon>
        <taxon>Micrococcales</taxon>
        <taxon>Microbacteriaceae</taxon>
        <taxon>Luna cluster</taxon>
        <taxon>Luna-1 subcluster</taxon>
        <taxon>Rhodoluna</taxon>
    </lineage>
</organism>
<evidence type="ECO:0000256" key="3">
    <source>
        <dbReference type="ARBA" id="ARBA00022801"/>
    </source>
</evidence>